<dbReference type="EnsemblProtists" id="EOD27405">
    <property type="protein sequence ID" value="EOD27405"/>
    <property type="gene ID" value="EMIHUDRAFT_235882"/>
</dbReference>
<dbReference type="PANTHER" id="PTHR45810">
    <property type="entry name" value="HISTONE H3.2"/>
    <property type="match status" value="1"/>
</dbReference>
<accession>A0A0D3JV70</accession>
<dbReference type="SMART" id="SM00428">
    <property type="entry name" value="H3"/>
    <property type="match status" value="1"/>
</dbReference>
<dbReference type="GO" id="GO:0030527">
    <property type="term" value="F:structural constituent of chromatin"/>
    <property type="evidence" value="ECO:0007669"/>
    <property type="project" value="InterPro"/>
</dbReference>
<dbReference type="GO" id="GO:0046982">
    <property type="term" value="F:protein heterodimerization activity"/>
    <property type="evidence" value="ECO:0007669"/>
    <property type="project" value="InterPro"/>
</dbReference>
<dbReference type="RefSeq" id="XP_005779834.1">
    <property type="nucleotide sequence ID" value="XM_005779777.1"/>
</dbReference>
<dbReference type="eggNOG" id="KOG1745">
    <property type="taxonomic scope" value="Eukaryota"/>
</dbReference>
<dbReference type="Gene3D" id="1.10.20.10">
    <property type="entry name" value="Histone, subunit A"/>
    <property type="match status" value="1"/>
</dbReference>
<dbReference type="InterPro" id="IPR000164">
    <property type="entry name" value="Histone_H3/CENP-A"/>
</dbReference>
<dbReference type="Proteomes" id="UP000013827">
    <property type="component" value="Unassembled WGS sequence"/>
</dbReference>
<dbReference type="GO" id="GO:0000786">
    <property type="term" value="C:nucleosome"/>
    <property type="evidence" value="ECO:0007669"/>
    <property type="project" value="InterPro"/>
</dbReference>
<evidence type="ECO:0000313" key="5">
    <source>
        <dbReference type="Proteomes" id="UP000013827"/>
    </source>
</evidence>
<dbReference type="GeneID" id="17272950"/>
<dbReference type="InterPro" id="IPR007125">
    <property type="entry name" value="H2A/H2B/H3"/>
</dbReference>
<evidence type="ECO:0000259" key="3">
    <source>
        <dbReference type="Pfam" id="PF00125"/>
    </source>
</evidence>
<name>A0A0D3JV70_EMIH1</name>
<dbReference type="HOGENOM" id="CLU_2676259_0_0_1"/>
<comment type="similarity">
    <text evidence="1">Belongs to the histone H3 family.</text>
</comment>
<proteinExistence type="inferred from homology"/>
<feature type="domain" description="Core Histone H2A/H2B/H3" evidence="3">
    <location>
        <begin position="16"/>
        <end position="50"/>
    </location>
</feature>
<sequence length="75" mass="8619">MVARRVGSGYSRWDMPGTVALREIRKYQRSTELLIRKLPFARLVREITQTCASHPLARTLPRRRPDPSAGWCPNA</sequence>
<dbReference type="GO" id="GO:0003677">
    <property type="term" value="F:DNA binding"/>
    <property type="evidence" value="ECO:0007669"/>
    <property type="project" value="InterPro"/>
</dbReference>
<evidence type="ECO:0000256" key="2">
    <source>
        <dbReference type="SAM" id="MobiDB-lite"/>
    </source>
</evidence>
<keyword evidence="5" id="KW-1185">Reference proteome</keyword>
<dbReference type="STRING" id="2903.R1EL83"/>
<evidence type="ECO:0000256" key="1">
    <source>
        <dbReference type="ARBA" id="ARBA00010343"/>
    </source>
</evidence>
<dbReference type="PaxDb" id="2903-EOD27405"/>
<dbReference type="SUPFAM" id="SSF47113">
    <property type="entry name" value="Histone-fold"/>
    <property type="match status" value="1"/>
</dbReference>
<organism evidence="4 5">
    <name type="scientific">Emiliania huxleyi (strain CCMP1516)</name>
    <dbReference type="NCBI Taxonomy" id="280463"/>
    <lineage>
        <taxon>Eukaryota</taxon>
        <taxon>Haptista</taxon>
        <taxon>Haptophyta</taxon>
        <taxon>Prymnesiophyceae</taxon>
        <taxon>Isochrysidales</taxon>
        <taxon>Noelaerhabdaceae</taxon>
        <taxon>Emiliania</taxon>
    </lineage>
</organism>
<dbReference type="InterPro" id="IPR009072">
    <property type="entry name" value="Histone-fold"/>
</dbReference>
<dbReference type="PROSITE" id="PS00959">
    <property type="entry name" value="HISTONE_H3_2"/>
    <property type="match status" value="1"/>
</dbReference>
<evidence type="ECO:0000313" key="4">
    <source>
        <dbReference type="EnsemblProtists" id="EOD27405"/>
    </source>
</evidence>
<dbReference type="PRINTS" id="PR00622">
    <property type="entry name" value="HISTONEH3"/>
</dbReference>
<protein>
    <recommendedName>
        <fullName evidence="3">Core Histone H2A/H2B/H3 domain-containing protein</fullName>
    </recommendedName>
</protein>
<dbReference type="KEGG" id="ehx:EMIHUDRAFT_235882"/>
<reference evidence="5" key="1">
    <citation type="journal article" date="2013" name="Nature">
        <title>Pan genome of the phytoplankton Emiliania underpins its global distribution.</title>
        <authorList>
            <person name="Read B.A."/>
            <person name="Kegel J."/>
            <person name="Klute M.J."/>
            <person name="Kuo A."/>
            <person name="Lefebvre S.C."/>
            <person name="Maumus F."/>
            <person name="Mayer C."/>
            <person name="Miller J."/>
            <person name="Monier A."/>
            <person name="Salamov A."/>
            <person name="Young J."/>
            <person name="Aguilar M."/>
            <person name="Claverie J.M."/>
            <person name="Frickenhaus S."/>
            <person name="Gonzalez K."/>
            <person name="Herman E.K."/>
            <person name="Lin Y.C."/>
            <person name="Napier J."/>
            <person name="Ogata H."/>
            <person name="Sarno A.F."/>
            <person name="Shmutz J."/>
            <person name="Schroeder D."/>
            <person name="de Vargas C."/>
            <person name="Verret F."/>
            <person name="von Dassow P."/>
            <person name="Valentin K."/>
            <person name="Van de Peer Y."/>
            <person name="Wheeler G."/>
            <person name="Dacks J.B."/>
            <person name="Delwiche C.F."/>
            <person name="Dyhrman S.T."/>
            <person name="Glockner G."/>
            <person name="John U."/>
            <person name="Richards T."/>
            <person name="Worden A.Z."/>
            <person name="Zhang X."/>
            <person name="Grigoriev I.V."/>
            <person name="Allen A.E."/>
            <person name="Bidle K."/>
            <person name="Borodovsky M."/>
            <person name="Bowler C."/>
            <person name="Brownlee C."/>
            <person name="Cock J.M."/>
            <person name="Elias M."/>
            <person name="Gladyshev V.N."/>
            <person name="Groth M."/>
            <person name="Guda C."/>
            <person name="Hadaegh A."/>
            <person name="Iglesias-Rodriguez M.D."/>
            <person name="Jenkins J."/>
            <person name="Jones B.M."/>
            <person name="Lawson T."/>
            <person name="Leese F."/>
            <person name="Lindquist E."/>
            <person name="Lobanov A."/>
            <person name="Lomsadze A."/>
            <person name="Malik S.B."/>
            <person name="Marsh M.E."/>
            <person name="Mackinder L."/>
            <person name="Mock T."/>
            <person name="Mueller-Roeber B."/>
            <person name="Pagarete A."/>
            <person name="Parker M."/>
            <person name="Probert I."/>
            <person name="Quesneville H."/>
            <person name="Raines C."/>
            <person name="Rensing S.A."/>
            <person name="Riano-Pachon D.M."/>
            <person name="Richier S."/>
            <person name="Rokitta S."/>
            <person name="Shiraiwa Y."/>
            <person name="Soanes D.M."/>
            <person name="van der Giezen M."/>
            <person name="Wahlund T.M."/>
            <person name="Williams B."/>
            <person name="Wilson W."/>
            <person name="Wolfe G."/>
            <person name="Wurch L.L."/>
        </authorList>
    </citation>
    <scope>NUCLEOTIDE SEQUENCE</scope>
</reference>
<feature type="region of interest" description="Disordered" evidence="2">
    <location>
        <begin position="55"/>
        <end position="75"/>
    </location>
</feature>
<dbReference type="Pfam" id="PF00125">
    <property type="entry name" value="Histone"/>
    <property type="match status" value="1"/>
</dbReference>
<dbReference type="AlphaFoldDB" id="A0A0D3JV70"/>
<reference evidence="4" key="2">
    <citation type="submission" date="2024-10" db="UniProtKB">
        <authorList>
            <consortium name="EnsemblProtists"/>
        </authorList>
    </citation>
    <scope>IDENTIFICATION</scope>
</reference>